<feature type="transmembrane region" description="Helical" evidence="6">
    <location>
        <begin position="344"/>
        <end position="362"/>
    </location>
</feature>
<dbReference type="CDD" id="cd09317">
    <property type="entry name" value="TDT_Mae1_like"/>
    <property type="match status" value="1"/>
</dbReference>
<reference evidence="8 9" key="1">
    <citation type="submission" date="2017-12" db="EMBL/GenBank/DDBJ databases">
        <title>Comparative genomics of Botrytis spp.</title>
        <authorList>
            <person name="Valero-Jimenez C.A."/>
            <person name="Tapia P."/>
            <person name="Veloso J."/>
            <person name="Silva-Moreno E."/>
            <person name="Staats M."/>
            <person name="Valdes J.H."/>
            <person name="Van Kan J.A.L."/>
        </authorList>
    </citation>
    <scope>NUCLEOTIDE SEQUENCE [LARGE SCALE GENOMIC DNA]</scope>
    <source>
        <strain evidence="8 9">Bh0001</strain>
    </source>
</reference>
<evidence type="ECO:0000256" key="5">
    <source>
        <dbReference type="SAM" id="MobiDB-lite"/>
    </source>
</evidence>
<dbReference type="InterPro" id="IPR038665">
    <property type="entry name" value="Voltage-dep_anion_channel_sf"/>
</dbReference>
<dbReference type="Gene3D" id="1.50.10.150">
    <property type="entry name" value="Voltage-dependent anion channel"/>
    <property type="match status" value="1"/>
</dbReference>
<feature type="transmembrane region" description="Helical" evidence="6">
    <location>
        <begin position="201"/>
        <end position="223"/>
    </location>
</feature>
<feature type="transmembrane region" description="Helical" evidence="6">
    <location>
        <begin position="274"/>
        <end position="292"/>
    </location>
</feature>
<dbReference type="EMBL" id="PQXK01000174">
    <property type="protein sequence ID" value="TGO34989.1"/>
    <property type="molecule type" value="Genomic_DNA"/>
</dbReference>
<evidence type="ECO:0000256" key="1">
    <source>
        <dbReference type="ARBA" id="ARBA00004141"/>
    </source>
</evidence>
<dbReference type="InterPro" id="IPR030185">
    <property type="entry name" value="Mae1"/>
</dbReference>
<dbReference type="GO" id="GO:0016020">
    <property type="term" value="C:membrane"/>
    <property type="evidence" value="ECO:0007669"/>
    <property type="project" value="UniProtKB-SubCell"/>
</dbReference>
<organism evidence="8 9">
    <name type="scientific">Botrytis hyacinthi</name>
    <dbReference type="NCBI Taxonomy" id="278943"/>
    <lineage>
        <taxon>Eukaryota</taxon>
        <taxon>Fungi</taxon>
        <taxon>Dikarya</taxon>
        <taxon>Ascomycota</taxon>
        <taxon>Pezizomycotina</taxon>
        <taxon>Leotiomycetes</taxon>
        <taxon>Helotiales</taxon>
        <taxon>Sclerotiniaceae</taxon>
        <taxon>Botrytis</taxon>
    </lineage>
</organism>
<feature type="domain" description="SAP" evidence="7">
    <location>
        <begin position="1215"/>
        <end position="1251"/>
    </location>
</feature>
<evidence type="ECO:0000256" key="4">
    <source>
        <dbReference type="ARBA" id="ARBA00023136"/>
    </source>
</evidence>
<dbReference type="PANTHER" id="PTHR31162">
    <property type="entry name" value="MALIC ACID TRANSPORT PROTEIN-RELATED"/>
    <property type="match status" value="1"/>
</dbReference>
<feature type="transmembrane region" description="Helical" evidence="6">
    <location>
        <begin position="235"/>
        <end position="254"/>
    </location>
</feature>
<feature type="transmembrane region" description="Helical" evidence="6">
    <location>
        <begin position="129"/>
        <end position="147"/>
    </location>
</feature>
<sequence>MSITPPLPRLMNDTSQLNLDEPQISYLKDDSSANESVHRNRGPRSDIENNYEHANGSASGNRNRSRNGNGNGNGNGNIYTNGNASHRGFAVLDASDAGGDHGINGVDQQPDTEDTAVAKVSIRDRIGCVTWTWFTLTMATGGIANVLHSIPYRSNWLRIVGEIVFFLNLIFFVMNCILISLRFKWNPGSFSKSFLSPSESLYIPACMISVGTILVTMCQYGIPKTGLWFQTTMQVCFWAYCTLSVVASSGMYLLLWSTQEFPIANMTPLWTFPAYPLLLTGPVAANLISSLPNATAAARINSTAIAFGAVCFQGIGFLLSLMIYSAFLYRLMTKKLPQETARPGMFVSVGPSGFTVTAIVSLSNSVQTTILPNGIFGNTEGPFVLYLMGSFTGLFIWGLNSFVFPNTALATATIQIGTAFGSNAIRIVGTVISVFLVVVWLGVLFMIVRAIVLKRLLMPGQLNGAAHQKKKWARKYDNGRGKDVTLSDDHASKSKGELVEMLKGRSMPSNGTKDVLIQRLRENDGHIAPVDSGKTERRKSARIDVAEQGAKITERREEGLKDLWTVKNKALASPSAPIAEMSSATSERNAAAAASQNSHGHRINYRTKDNSKLRALLRDCGVTKAARMERLRYDDALDRDNGNLEERSLYTHLVICQNEIQRYEQMMNWVYGEEGEKLYQDLGVGQLRSLVDLRQQGRKIKIVCGDSELIEWLEADDQKLARKKKVEVSSLMGCEVPAELERWEKKLADTRVDLEKLCKIAREKGAPGYGTRDAMIKWLETGILEYEDMHIESLREQCWKRLVPQYSNDDKAALIERLKILDRYEENSGESSTRETSEVTDAKSVDEGSVEQDDEIVPVAEPSTVSIVSSDSPYAKKDNSMLRVLLRDRHLQISGTREEMIHRLEISPYNYESYTSEKLSRILKRRRFTNASRGNKALKVERLKNSDEDLCDRTNLEVMKLYGEAHNDDQQIKYVEAALKALAGKKISYQNLEPPALLILANNMGIQTSGDYDGIRASFRADCDDRGRQISDPDYREGSIERLEFLLDMFKSESTIEKAELERILGHPCLDVAAVIERCDAVWDRDGEIVKNHQSESTSKAQLDSHATKSPTPGSPIPGPSKRKPFCDYDWKDSHWADRSMRDLLDICERRGMKLKGTRATLIKYIETGEMDYEDLYVDDLKSMCKKRRIRCKSSANRLDVAKLLRETDEKEIAYRDLRVTALRKLCKERGMKVKSNEPRQDLITNLRVADERTGRV</sequence>
<evidence type="ECO:0000256" key="3">
    <source>
        <dbReference type="ARBA" id="ARBA00022989"/>
    </source>
</evidence>
<dbReference type="GO" id="GO:0015140">
    <property type="term" value="F:malate transmembrane transporter activity"/>
    <property type="evidence" value="ECO:0007669"/>
    <property type="project" value="InterPro"/>
</dbReference>
<feature type="region of interest" description="Disordered" evidence="5">
    <location>
        <begin position="1093"/>
        <end position="1123"/>
    </location>
</feature>
<protein>
    <recommendedName>
        <fullName evidence="7">SAP domain-containing protein</fullName>
    </recommendedName>
</protein>
<feature type="region of interest" description="Disordered" evidence="5">
    <location>
        <begin position="574"/>
        <end position="606"/>
    </location>
</feature>
<name>A0A4Z1GIK9_9HELO</name>
<accession>A0A4Z1GIK9</accession>
<keyword evidence="9" id="KW-1185">Reference proteome</keyword>
<keyword evidence="4 6" id="KW-0472">Membrane</keyword>
<evidence type="ECO:0000313" key="8">
    <source>
        <dbReference type="EMBL" id="TGO34989.1"/>
    </source>
</evidence>
<keyword evidence="3 6" id="KW-1133">Transmembrane helix</keyword>
<dbReference type="InterPro" id="IPR003034">
    <property type="entry name" value="SAP_dom"/>
</dbReference>
<feature type="domain" description="SAP" evidence="7">
    <location>
        <begin position="874"/>
        <end position="908"/>
    </location>
</feature>
<dbReference type="PANTHER" id="PTHR31162:SF3">
    <property type="entry name" value="TRANSPORTER_MALIC ACID TRANSPORT PROTEIN, PUTATIVE-RELATED"/>
    <property type="match status" value="1"/>
</dbReference>
<comment type="subcellular location">
    <subcellularLocation>
        <location evidence="1">Membrane</location>
        <topology evidence="1">Multi-pass membrane protein</topology>
    </subcellularLocation>
</comment>
<feature type="transmembrane region" description="Helical" evidence="6">
    <location>
        <begin position="159"/>
        <end position="181"/>
    </location>
</feature>
<dbReference type="Proteomes" id="UP000297814">
    <property type="component" value="Unassembled WGS sequence"/>
</dbReference>
<feature type="region of interest" description="Disordered" evidence="5">
    <location>
        <begin position="826"/>
        <end position="852"/>
    </location>
</feature>
<evidence type="ECO:0000259" key="7">
    <source>
        <dbReference type="SMART" id="SM00513"/>
    </source>
</evidence>
<comment type="caution">
    <text evidence="8">The sequence shown here is derived from an EMBL/GenBank/DDBJ whole genome shotgun (WGS) entry which is preliminary data.</text>
</comment>
<proteinExistence type="predicted"/>
<feature type="transmembrane region" description="Helical" evidence="6">
    <location>
        <begin position="383"/>
        <end position="404"/>
    </location>
</feature>
<evidence type="ECO:0000313" key="9">
    <source>
        <dbReference type="Proteomes" id="UP000297814"/>
    </source>
</evidence>
<keyword evidence="2 6" id="KW-0812">Transmembrane</keyword>
<feature type="region of interest" description="Disordered" evidence="5">
    <location>
        <begin position="25"/>
        <end position="79"/>
    </location>
</feature>
<dbReference type="SMART" id="SM00513">
    <property type="entry name" value="SAP"/>
    <property type="match status" value="3"/>
</dbReference>
<feature type="domain" description="SAP" evidence="7">
    <location>
        <begin position="490"/>
        <end position="524"/>
    </location>
</feature>
<evidence type="ECO:0000256" key="6">
    <source>
        <dbReference type="SAM" id="Phobius"/>
    </source>
</evidence>
<feature type="compositionally biased region" description="Low complexity" evidence="5">
    <location>
        <begin position="54"/>
        <end position="68"/>
    </location>
</feature>
<dbReference type="AlphaFoldDB" id="A0A4Z1GIK9"/>
<feature type="transmembrane region" description="Helical" evidence="6">
    <location>
        <begin position="424"/>
        <end position="448"/>
    </location>
</feature>
<dbReference type="InterPro" id="IPR004695">
    <property type="entry name" value="SLAC1/Mae1/Ssu1/TehA"/>
</dbReference>
<gene>
    <name evidence="8" type="ORF">BHYA_0174g00140</name>
</gene>
<feature type="transmembrane region" description="Helical" evidence="6">
    <location>
        <begin position="304"/>
        <end position="324"/>
    </location>
</feature>
<feature type="compositionally biased region" description="Basic and acidic residues" evidence="5">
    <location>
        <begin position="826"/>
        <end position="846"/>
    </location>
</feature>
<feature type="compositionally biased region" description="Low complexity" evidence="5">
    <location>
        <begin position="582"/>
        <end position="598"/>
    </location>
</feature>
<dbReference type="Pfam" id="PF03595">
    <property type="entry name" value="SLAC1"/>
    <property type="match status" value="1"/>
</dbReference>
<evidence type="ECO:0000256" key="2">
    <source>
        <dbReference type="ARBA" id="ARBA00022692"/>
    </source>
</evidence>